<accession>A0A7E4V0W2</accession>
<dbReference type="Pfam" id="PF00084">
    <property type="entry name" value="Sushi"/>
    <property type="match status" value="4"/>
</dbReference>
<dbReference type="SMART" id="SM00032">
    <property type="entry name" value="CCP"/>
    <property type="match status" value="5"/>
</dbReference>
<dbReference type="InterPro" id="IPR035976">
    <property type="entry name" value="Sushi/SCR/CCP_sf"/>
</dbReference>
<comment type="caution">
    <text evidence="5">Lacks conserved residue(s) required for the propagation of feature annotation.</text>
</comment>
<dbReference type="Gene3D" id="2.60.40.10">
    <property type="entry name" value="Immunoglobulins"/>
    <property type="match status" value="1"/>
</dbReference>
<dbReference type="SUPFAM" id="SSF57535">
    <property type="entry name" value="Complement control module/SCR domain"/>
    <property type="match status" value="5"/>
</dbReference>
<keyword evidence="4" id="KW-0325">Glycoprotein</keyword>
<feature type="disulfide bond" evidence="5">
    <location>
        <begin position="309"/>
        <end position="336"/>
    </location>
</feature>
<dbReference type="InterPro" id="IPR000436">
    <property type="entry name" value="Sushi_SCR_CCP_dom"/>
</dbReference>
<dbReference type="PANTHER" id="PTHR19325">
    <property type="entry name" value="COMPLEMENT COMPONENT-RELATED SUSHI DOMAIN-CONTAINING"/>
    <property type="match status" value="1"/>
</dbReference>
<name>A0A7E4V0W2_PANRE</name>
<dbReference type="InterPro" id="IPR013783">
    <property type="entry name" value="Ig-like_fold"/>
</dbReference>
<dbReference type="PROSITE" id="PS50923">
    <property type="entry name" value="SUSHI"/>
    <property type="match status" value="5"/>
</dbReference>
<evidence type="ECO:0000259" key="6">
    <source>
        <dbReference type="PROSITE" id="PS50835"/>
    </source>
</evidence>
<feature type="domain" description="Ig-like" evidence="6">
    <location>
        <begin position="176"/>
        <end position="272"/>
    </location>
</feature>
<keyword evidence="8" id="KW-1185">Reference proteome</keyword>
<dbReference type="InterPro" id="IPR007110">
    <property type="entry name" value="Ig-like_dom"/>
</dbReference>
<proteinExistence type="predicted"/>
<evidence type="ECO:0000313" key="9">
    <source>
        <dbReference type="WBParaSite" id="Pan_g14909.t1"/>
    </source>
</evidence>
<feature type="domain" description="Sushi" evidence="7">
    <location>
        <begin position="279"/>
        <end position="338"/>
    </location>
</feature>
<dbReference type="AlphaFoldDB" id="A0A7E4V0W2"/>
<reference evidence="8" key="1">
    <citation type="journal article" date="2013" name="Genetics">
        <title>The draft genome and transcriptome of Panagrellus redivivus are shaped by the harsh demands of a free-living lifestyle.</title>
        <authorList>
            <person name="Srinivasan J."/>
            <person name="Dillman A.R."/>
            <person name="Macchietto M.G."/>
            <person name="Heikkinen L."/>
            <person name="Lakso M."/>
            <person name="Fracchia K.M."/>
            <person name="Antoshechkin I."/>
            <person name="Mortazavi A."/>
            <person name="Wong G."/>
            <person name="Sternberg P.W."/>
        </authorList>
    </citation>
    <scope>NUCLEOTIDE SEQUENCE [LARGE SCALE GENOMIC DNA]</scope>
    <source>
        <strain evidence="8">MT8872</strain>
    </source>
</reference>
<protein>
    <submittedName>
        <fullName evidence="9">Sushi domain-containing protein</fullName>
    </submittedName>
</protein>
<dbReference type="WBParaSite" id="Pan_g14909.t1">
    <property type="protein sequence ID" value="Pan_g14909.t1"/>
    <property type="gene ID" value="Pan_g14909"/>
</dbReference>
<feature type="disulfide bond" evidence="5">
    <location>
        <begin position="369"/>
        <end position="396"/>
    </location>
</feature>
<sequence length="527" mass="58304">MHIILPSNKSDSTEVPRRKFDATLCSPPKLSPNQVVQNLLNWPNHLGKAFFPHGTVLEVACAKVSSPMEKNIFWRCRRGQWQIKGQALICPDATSVCEYKSNPASRVNVFDAHANEFVSFHQHFARGTHLKFTCAHGFMDQLRGANRVICSAGGELVPKPPHCVPLEVHSERAGPPPIHYVVENGAHSISPDGELVVNSSATVHLHCFYPKEFGQPRWETTSTYRTFPQTWSKGVHSMFMEADAYSLTVSMAQPEDSGFYHCHLPNHRRSVVHLLVKDETCAELASSPHLSIAYSSRSLFIGTHAQFTCAPGLTLLGPSSVTCLNGGRWSRFSPKCQPLQCPPLPVHAEHITALTVTSFKFGGIAKFSCARAFAPNSTSILHCGADGSWSHPAPVCEPISCPATVPVPLHGVLADSRPQKYRDGDVVVFGCERGFMLTGSDFVICQPNGKWSRLQARCQAFCRFPGRPRHGNATTDAREYYLAGERIVYYCTSPGHRLSGENVLECQEGGHWSRKLPKCVRRRRGKI</sequence>
<keyword evidence="1 5" id="KW-0768">Sushi</keyword>
<dbReference type="InterPro" id="IPR050350">
    <property type="entry name" value="Compl-Cell_Adhes-Reg"/>
</dbReference>
<organism evidence="8 9">
    <name type="scientific">Panagrellus redivivus</name>
    <name type="common">Microworm</name>
    <dbReference type="NCBI Taxonomy" id="6233"/>
    <lineage>
        <taxon>Eukaryota</taxon>
        <taxon>Metazoa</taxon>
        <taxon>Ecdysozoa</taxon>
        <taxon>Nematoda</taxon>
        <taxon>Chromadorea</taxon>
        <taxon>Rhabditida</taxon>
        <taxon>Tylenchina</taxon>
        <taxon>Panagrolaimomorpha</taxon>
        <taxon>Panagrolaimoidea</taxon>
        <taxon>Panagrolaimidae</taxon>
        <taxon>Panagrellus</taxon>
    </lineage>
</organism>
<evidence type="ECO:0000256" key="1">
    <source>
        <dbReference type="ARBA" id="ARBA00022659"/>
    </source>
</evidence>
<evidence type="ECO:0000313" key="8">
    <source>
        <dbReference type="Proteomes" id="UP000492821"/>
    </source>
</evidence>
<feature type="disulfide bond" evidence="5">
    <location>
        <begin position="431"/>
        <end position="458"/>
    </location>
</feature>
<dbReference type="PROSITE" id="PS50835">
    <property type="entry name" value="IG_LIKE"/>
    <property type="match status" value="1"/>
</dbReference>
<dbReference type="SUPFAM" id="SSF48726">
    <property type="entry name" value="Immunoglobulin"/>
    <property type="match status" value="1"/>
</dbReference>
<feature type="domain" description="Sushi" evidence="7">
    <location>
        <begin position="399"/>
        <end position="460"/>
    </location>
</feature>
<feature type="domain" description="Sushi" evidence="7">
    <location>
        <begin position="339"/>
        <end position="398"/>
    </location>
</feature>
<dbReference type="PANTHER" id="PTHR19325:SF575">
    <property type="entry name" value="LOCOMOTION-RELATED PROTEIN HIKARU GENKI"/>
    <property type="match status" value="1"/>
</dbReference>
<dbReference type="InterPro" id="IPR036179">
    <property type="entry name" value="Ig-like_dom_sf"/>
</dbReference>
<feature type="domain" description="Sushi" evidence="7">
    <location>
        <begin position="461"/>
        <end position="521"/>
    </location>
</feature>
<evidence type="ECO:0000256" key="3">
    <source>
        <dbReference type="ARBA" id="ARBA00023157"/>
    </source>
</evidence>
<feature type="domain" description="Sushi" evidence="7">
    <location>
        <begin position="95"/>
        <end position="165"/>
    </location>
</feature>
<evidence type="ECO:0000256" key="4">
    <source>
        <dbReference type="ARBA" id="ARBA00023180"/>
    </source>
</evidence>
<reference evidence="9" key="2">
    <citation type="submission" date="2020-10" db="UniProtKB">
        <authorList>
            <consortium name="WormBaseParasite"/>
        </authorList>
    </citation>
    <scope>IDENTIFICATION</scope>
</reference>
<evidence type="ECO:0000259" key="7">
    <source>
        <dbReference type="PROSITE" id="PS50923"/>
    </source>
</evidence>
<keyword evidence="2" id="KW-0677">Repeat</keyword>
<dbReference type="CDD" id="cd00033">
    <property type="entry name" value="CCP"/>
    <property type="match status" value="4"/>
</dbReference>
<dbReference type="Gene3D" id="2.10.70.10">
    <property type="entry name" value="Complement Module, domain 1"/>
    <property type="match status" value="4"/>
</dbReference>
<evidence type="ECO:0000256" key="5">
    <source>
        <dbReference type="PROSITE-ProRule" id="PRU00302"/>
    </source>
</evidence>
<evidence type="ECO:0000256" key="2">
    <source>
        <dbReference type="ARBA" id="ARBA00022737"/>
    </source>
</evidence>
<dbReference type="Proteomes" id="UP000492821">
    <property type="component" value="Unassembled WGS sequence"/>
</dbReference>
<keyword evidence="3 5" id="KW-1015">Disulfide bond</keyword>